<protein>
    <submittedName>
        <fullName evidence="8">Short-chain dehydrogenase/reductase ARMGADRAFT_1018437</fullName>
    </submittedName>
</protein>
<sequence>MGSQWSQFFPPKPTFTESDLASLDGKTVIITGGSSGIGFELAKILYRKNAKVYIATRSEEKARKAIQSIQASEATGGSLEFLSLKLDDLSSIKATVQEFKAKESKLHVLWNNAGVSQPPLGSVSSQGIELQFATNCLGPFVFTQLLLPLLESTAADEATPQGSVRVVWTSSQVMELSSPPDGIILDELRTPPEDRTRNYTNSKTGNYFLATELARRAGSSNIVSVSMNPGAATTNLFRHTPYLKYLAYPLLYKPELAALTELYAGFSSDISTLNNGCYVIPWDIILLLLLLLTIIILILIRLLLLTITLTTTTIMIMTPIMAAVPGEDLLPMETSQKLMILSTSSPAHMRLHWSWGNKTEQAGHAISKHDPYAGRGIYLCGWLDVPLDYTNASDPRIVRLAVTKYQVSGLAPVHGRSQPSAGHKSERTLVVEPGGPGGSGTSLVWRSAEAFTERLSGGAYDVLGWDPRGVNTSLPALSCFPFDADRDHWSMISGQYREVLGSPRAHLEVADALNQAIFSACYERHGDLPRFVSTAFVARDLEEIRKALGEDELTAHMISYGTGIGQTYANMFPSSVGRMILDGTEYVRDHRLLGGFGWTALDNATNAWHDGFLGECINAGPEHCDLAKPVDGYAVTLESLETRMETLITSLIARPVVGYTKSNGPSIITYSGLVGAIYGSLYNAFSWPALATLLYELEAGNSTLAAAMLERTAWEYDPALPSIPNRKPSTDELADLVICSDGYDAALPENGLDWWESLWVNMTAKSWISGNSRFFNVFPCQRFTEYWPTPAEVYRGDLNTTLKHPVLLIAETYDPATPLRNGRRLLEEMGSNARLIAHHGYGHSSRDKSDCTDAIAKNFILNGELPDEQETACYANEKPYLYGVEKGKAGKKTDPLVIWSEHIKELPYLNPRLL</sequence>
<keyword evidence="5" id="KW-0812">Transmembrane</keyword>
<dbReference type="InterPro" id="IPR036291">
    <property type="entry name" value="NAD(P)-bd_dom_sf"/>
</dbReference>
<gene>
    <name evidence="8" type="ORF">TASIC1_0015024400</name>
</gene>
<name>A0A6V8R7H9_TRIAP</name>
<dbReference type="AlphaFoldDB" id="A0A6V8R7H9"/>
<keyword evidence="5" id="KW-1133">Transmembrane helix</keyword>
<dbReference type="Pfam" id="PF08386">
    <property type="entry name" value="Abhydrolase_4"/>
    <property type="match status" value="1"/>
</dbReference>
<evidence type="ECO:0000313" key="9">
    <source>
        <dbReference type="Proteomes" id="UP000517252"/>
    </source>
</evidence>
<dbReference type="InterPro" id="IPR002347">
    <property type="entry name" value="SDR_fam"/>
</dbReference>
<organism evidence="8 9">
    <name type="scientific">Trichoderma asperellum</name>
    <name type="common">Filamentous fungus</name>
    <dbReference type="NCBI Taxonomy" id="101201"/>
    <lineage>
        <taxon>Eukaryota</taxon>
        <taxon>Fungi</taxon>
        <taxon>Dikarya</taxon>
        <taxon>Ascomycota</taxon>
        <taxon>Pezizomycotina</taxon>
        <taxon>Sordariomycetes</taxon>
        <taxon>Hypocreomycetidae</taxon>
        <taxon>Hypocreales</taxon>
        <taxon>Hypocreaceae</taxon>
        <taxon>Trichoderma</taxon>
    </lineage>
</organism>
<feature type="region of interest" description="Disordered" evidence="4">
    <location>
        <begin position="413"/>
        <end position="436"/>
    </location>
</feature>
<dbReference type="EMBL" id="BLZH01000015">
    <property type="protein sequence ID" value="GFP60075.1"/>
    <property type="molecule type" value="Genomic_DNA"/>
</dbReference>
<keyword evidence="5" id="KW-0472">Membrane</keyword>
<comment type="caution">
    <text evidence="8">The sequence shown here is derived from an EMBL/GenBank/DDBJ whole genome shotgun (WGS) entry which is preliminary data.</text>
</comment>
<feature type="domain" description="AB hydrolase-1" evidence="6">
    <location>
        <begin position="428"/>
        <end position="610"/>
    </location>
</feature>
<evidence type="ECO:0000256" key="5">
    <source>
        <dbReference type="SAM" id="Phobius"/>
    </source>
</evidence>
<dbReference type="Pfam" id="PF00561">
    <property type="entry name" value="Abhydrolase_1"/>
    <property type="match status" value="1"/>
</dbReference>
<evidence type="ECO:0000259" key="6">
    <source>
        <dbReference type="Pfam" id="PF00561"/>
    </source>
</evidence>
<feature type="transmembrane region" description="Helical" evidence="5">
    <location>
        <begin position="307"/>
        <end position="326"/>
    </location>
</feature>
<dbReference type="SUPFAM" id="SSF51735">
    <property type="entry name" value="NAD(P)-binding Rossmann-fold domains"/>
    <property type="match status" value="1"/>
</dbReference>
<evidence type="ECO:0000313" key="8">
    <source>
        <dbReference type="EMBL" id="GFP60075.1"/>
    </source>
</evidence>
<dbReference type="InterPro" id="IPR000073">
    <property type="entry name" value="AB_hydrolase_1"/>
</dbReference>
<keyword evidence="2" id="KW-0521">NADP</keyword>
<feature type="domain" description="Peptidase S33 tripeptidyl aminopeptidase-like C-terminal" evidence="7">
    <location>
        <begin position="786"/>
        <end position="873"/>
    </location>
</feature>
<comment type="similarity">
    <text evidence="1">Belongs to the short-chain dehydrogenases/reductases (SDR) family.</text>
</comment>
<dbReference type="PANTHER" id="PTHR24320">
    <property type="entry name" value="RETINOL DEHYDROGENASE"/>
    <property type="match status" value="1"/>
</dbReference>
<reference evidence="8 9" key="1">
    <citation type="submission" date="2020-07" db="EMBL/GenBank/DDBJ databases">
        <title>Trichoderma asperellum IC-1 whole genome shotgun sequence.</title>
        <authorList>
            <person name="Kanamasa S."/>
            <person name="Takahashi H."/>
        </authorList>
    </citation>
    <scope>NUCLEOTIDE SEQUENCE [LARGE SCALE GENOMIC DNA]</scope>
    <source>
        <strain evidence="8 9">IC-1</strain>
    </source>
</reference>
<proteinExistence type="inferred from homology"/>
<accession>A0A6V8R7H9</accession>
<dbReference type="SUPFAM" id="SSF53474">
    <property type="entry name" value="alpha/beta-Hydrolases"/>
    <property type="match status" value="1"/>
</dbReference>
<keyword evidence="3" id="KW-0560">Oxidoreductase</keyword>
<dbReference type="Gene3D" id="3.40.50.1820">
    <property type="entry name" value="alpha/beta hydrolase"/>
    <property type="match status" value="1"/>
</dbReference>
<evidence type="ECO:0000256" key="3">
    <source>
        <dbReference type="ARBA" id="ARBA00023002"/>
    </source>
</evidence>
<dbReference type="Gene3D" id="3.40.50.720">
    <property type="entry name" value="NAD(P)-binding Rossmann-like Domain"/>
    <property type="match status" value="1"/>
</dbReference>
<evidence type="ECO:0000256" key="4">
    <source>
        <dbReference type="SAM" id="MobiDB-lite"/>
    </source>
</evidence>
<dbReference type="OrthoDB" id="425534at2759"/>
<dbReference type="Proteomes" id="UP000517252">
    <property type="component" value="Unassembled WGS sequence"/>
</dbReference>
<evidence type="ECO:0000256" key="1">
    <source>
        <dbReference type="ARBA" id="ARBA00006484"/>
    </source>
</evidence>
<dbReference type="Pfam" id="PF00106">
    <property type="entry name" value="adh_short"/>
    <property type="match status" value="1"/>
</dbReference>
<dbReference type="InterPro" id="IPR029058">
    <property type="entry name" value="AB_hydrolase_fold"/>
</dbReference>
<dbReference type="PANTHER" id="PTHR24320:SF236">
    <property type="entry name" value="SHORT-CHAIN DEHYDROGENASE-RELATED"/>
    <property type="match status" value="1"/>
</dbReference>
<dbReference type="InterPro" id="IPR013595">
    <property type="entry name" value="Pept_S33_TAP-like_C"/>
</dbReference>
<feature type="transmembrane region" description="Helical" evidence="5">
    <location>
        <begin position="279"/>
        <end position="300"/>
    </location>
</feature>
<dbReference type="PRINTS" id="PR00081">
    <property type="entry name" value="GDHRDH"/>
</dbReference>
<evidence type="ECO:0000259" key="7">
    <source>
        <dbReference type="Pfam" id="PF08386"/>
    </source>
</evidence>
<dbReference type="GO" id="GO:0016491">
    <property type="term" value="F:oxidoreductase activity"/>
    <property type="evidence" value="ECO:0007669"/>
    <property type="project" value="UniProtKB-KW"/>
</dbReference>
<evidence type="ECO:0000256" key="2">
    <source>
        <dbReference type="ARBA" id="ARBA00022857"/>
    </source>
</evidence>